<comment type="caution">
    <text evidence="1">The sequence shown here is derived from an EMBL/GenBank/DDBJ whole genome shotgun (WGS) entry which is preliminary data.</text>
</comment>
<name>A0A5C6AQQ1_9BACT</name>
<gene>
    <name evidence="1" type="ORF">Pla100_15530</name>
</gene>
<protein>
    <submittedName>
        <fullName evidence="1">Uncharacterized protein</fullName>
    </submittedName>
</protein>
<evidence type="ECO:0000313" key="2">
    <source>
        <dbReference type="Proteomes" id="UP000316213"/>
    </source>
</evidence>
<keyword evidence="2" id="KW-1185">Reference proteome</keyword>
<organism evidence="1 2">
    <name type="scientific">Neorhodopirellula pilleata</name>
    <dbReference type="NCBI Taxonomy" id="2714738"/>
    <lineage>
        <taxon>Bacteria</taxon>
        <taxon>Pseudomonadati</taxon>
        <taxon>Planctomycetota</taxon>
        <taxon>Planctomycetia</taxon>
        <taxon>Pirellulales</taxon>
        <taxon>Pirellulaceae</taxon>
        <taxon>Neorhodopirellula</taxon>
    </lineage>
</organism>
<dbReference type="AlphaFoldDB" id="A0A5C6AQQ1"/>
<sequence length="140" mass="15056">MDSQRGVDFQSTFQGLATESRHHLMFTRCLVLLAALVQVVPDRLASWQSNDAVSVADASLDESFRCSTHLVESWITLPTGAAQLAAGRPSDAAPIQDAGATMQSVGASHLGVSRCERQGIIHGGSCPRLTLLDWNVRLQI</sequence>
<evidence type="ECO:0000313" key="1">
    <source>
        <dbReference type="EMBL" id="TWU01817.1"/>
    </source>
</evidence>
<dbReference type="RefSeq" id="WP_146577044.1">
    <property type="nucleotide sequence ID" value="NZ_SJPM01000002.1"/>
</dbReference>
<dbReference type="Proteomes" id="UP000316213">
    <property type="component" value="Unassembled WGS sequence"/>
</dbReference>
<dbReference type="EMBL" id="SJPM01000002">
    <property type="protein sequence ID" value="TWU01817.1"/>
    <property type="molecule type" value="Genomic_DNA"/>
</dbReference>
<reference evidence="1 2" key="1">
    <citation type="submission" date="2019-02" db="EMBL/GenBank/DDBJ databases">
        <title>Deep-cultivation of Planctomycetes and their phenomic and genomic characterization uncovers novel biology.</title>
        <authorList>
            <person name="Wiegand S."/>
            <person name="Jogler M."/>
            <person name="Boedeker C."/>
            <person name="Pinto D."/>
            <person name="Vollmers J."/>
            <person name="Rivas-Marin E."/>
            <person name="Kohn T."/>
            <person name="Peeters S.H."/>
            <person name="Heuer A."/>
            <person name="Rast P."/>
            <person name="Oberbeckmann S."/>
            <person name="Bunk B."/>
            <person name="Jeske O."/>
            <person name="Meyerdierks A."/>
            <person name="Storesund J.E."/>
            <person name="Kallscheuer N."/>
            <person name="Luecker S."/>
            <person name="Lage O.M."/>
            <person name="Pohl T."/>
            <person name="Merkel B.J."/>
            <person name="Hornburger P."/>
            <person name="Mueller R.-W."/>
            <person name="Bruemmer F."/>
            <person name="Labrenz M."/>
            <person name="Spormann A.M."/>
            <person name="Op Den Camp H."/>
            <person name="Overmann J."/>
            <person name="Amann R."/>
            <person name="Jetten M.S.M."/>
            <person name="Mascher T."/>
            <person name="Medema M.H."/>
            <person name="Devos D.P."/>
            <person name="Kaster A.-K."/>
            <person name="Ovreas L."/>
            <person name="Rohde M."/>
            <person name="Galperin M.Y."/>
            <person name="Jogler C."/>
        </authorList>
    </citation>
    <scope>NUCLEOTIDE SEQUENCE [LARGE SCALE GENOMIC DNA]</scope>
    <source>
        <strain evidence="1 2">Pla100</strain>
    </source>
</reference>
<accession>A0A5C6AQQ1</accession>
<proteinExistence type="predicted"/>